<protein>
    <submittedName>
        <fullName evidence="1">Uncharacterized protein</fullName>
    </submittedName>
</protein>
<dbReference type="EMBL" id="CAADRP010000001">
    <property type="protein sequence ID" value="VFU20451.1"/>
    <property type="molecule type" value="Genomic_DNA"/>
</dbReference>
<gene>
    <name evidence="1" type="ORF">SVIM_LOCUS5597</name>
</gene>
<sequence>MSVPTRKCLHAHLTLFLLLKMEILQQLILLHITRILATSLKLLLICLIFRLTNLKILWVGWRFLHPRIWSLYFWMQPSLLHHQGMPLIHVLESKHLARLACQLFPGHTLSVGSTPELILMRLSVHQVGIHAKVDG</sequence>
<proteinExistence type="predicted"/>
<organism evidence="1">
    <name type="scientific">Salix viminalis</name>
    <name type="common">Common osier</name>
    <name type="synonym">Basket willow</name>
    <dbReference type="NCBI Taxonomy" id="40686"/>
    <lineage>
        <taxon>Eukaryota</taxon>
        <taxon>Viridiplantae</taxon>
        <taxon>Streptophyta</taxon>
        <taxon>Embryophyta</taxon>
        <taxon>Tracheophyta</taxon>
        <taxon>Spermatophyta</taxon>
        <taxon>Magnoliopsida</taxon>
        <taxon>eudicotyledons</taxon>
        <taxon>Gunneridae</taxon>
        <taxon>Pentapetalae</taxon>
        <taxon>rosids</taxon>
        <taxon>fabids</taxon>
        <taxon>Malpighiales</taxon>
        <taxon>Salicaceae</taxon>
        <taxon>Saliceae</taxon>
        <taxon>Salix</taxon>
    </lineage>
</organism>
<name>A0A6N2JXP0_SALVM</name>
<accession>A0A6N2JXP0</accession>
<evidence type="ECO:0000313" key="1">
    <source>
        <dbReference type="EMBL" id="VFU20451.1"/>
    </source>
</evidence>
<dbReference type="AlphaFoldDB" id="A0A6N2JXP0"/>
<reference evidence="1" key="1">
    <citation type="submission" date="2019-03" db="EMBL/GenBank/DDBJ databases">
        <authorList>
            <person name="Mank J."/>
            <person name="Almeida P."/>
        </authorList>
    </citation>
    <scope>NUCLEOTIDE SEQUENCE</scope>
    <source>
        <strain evidence="1">78183</strain>
    </source>
</reference>